<gene>
    <name evidence="2" type="ORF">SAMN04489747_0789</name>
</gene>
<protein>
    <submittedName>
        <fullName evidence="2">Uncharacterized protein</fullName>
    </submittedName>
</protein>
<keyword evidence="1" id="KW-0812">Transmembrane</keyword>
<name>A0A1G6U477_9ACTN</name>
<proteinExistence type="predicted"/>
<evidence type="ECO:0000313" key="2">
    <source>
        <dbReference type="EMBL" id="SDD36081.1"/>
    </source>
</evidence>
<feature type="transmembrane region" description="Helical" evidence="1">
    <location>
        <begin position="21"/>
        <end position="42"/>
    </location>
</feature>
<dbReference type="Proteomes" id="UP000198546">
    <property type="component" value="Chromosome i"/>
</dbReference>
<evidence type="ECO:0000256" key="1">
    <source>
        <dbReference type="SAM" id="Phobius"/>
    </source>
</evidence>
<sequence>MTTVTALVAETLRMAARTGQLWWRLWPQLVGVLLLGWAGYHLSLIISVDLSPRLPWLVIPTFAAGLVSLLAGVVVTLRMVASQLGVTSLVRAASGAEEDDDGDVSVLRLLTITLLPFLAVYAAFGYVEELSTDLVVLSSYTTGFTENVLARLNPVTSSTALVLTITAVVGLYVLRRVIDHLYQRSGLRGLGLLTAFVEACFLLVTVLSGFRLVEHAGLWLGDRRFAAWWTAALDDLAAGFSFFRLDLPAVLDRVGAFLTDVLWPVLWDSLSEPIAWLAMAALVFGSKVLSVAELWRKGEPLAARVPGAERMRLTRRLGQAAEGATGVRRAVLHVQEAFLGDIDDKYLPTLQSLRLVLRAGAVFLGAYVLAFAVMRLLGLGLGAVLSGLIGGQEGDTWVFLQPLVDLVDQVLMMSVQVTLLAVAFARALTIFADRTPEETGVETASLPRQLTRRLRPLGQLGVALALCTVLAVSTVLLQREDEADVTRAQVDQAGELVGRQVTTSAPGFGQQLVDVSGGSDPLPTTGVFVVVPVEFAAPGRSGLTVRAELVVGQRRYQPGLGTTSLSADAGFVTSGDFVFEIDPADVAAGMTVRYTLGELFSGYSGRLETDLGVDRARAEELHGDLVGQTVTYRTSTTTRGIGS</sequence>
<feature type="transmembrane region" description="Helical" evidence="1">
    <location>
        <begin position="54"/>
        <end position="77"/>
    </location>
</feature>
<keyword evidence="3" id="KW-1185">Reference proteome</keyword>
<dbReference type="RefSeq" id="WP_090590838.1">
    <property type="nucleotide sequence ID" value="NZ_LT629688.1"/>
</dbReference>
<reference evidence="2 3" key="1">
    <citation type="submission" date="2016-10" db="EMBL/GenBank/DDBJ databases">
        <authorList>
            <person name="de Groot N.N."/>
        </authorList>
    </citation>
    <scope>NUCLEOTIDE SEQUENCE [LARGE SCALE GENOMIC DNA]</scope>
    <source>
        <strain evidence="2 3">MON 2.2</strain>
    </source>
</reference>
<accession>A0A1G6U477</accession>
<feature type="transmembrane region" description="Helical" evidence="1">
    <location>
        <begin position="190"/>
        <end position="213"/>
    </location>
</feature>
<keyword evidence="1" id="KW-1133">Transmembrane helix</keyword>
<dbReference type="OrthoDB" id="3804146at2"/>
<dbReference type="AlphaFoldDB" id="A0A1G6U477"/>
<feature type="transmembrane region" description="Helical" evidence="1">
    <location>
        <begin position="273"/>
        <end position="295"/>
    </location>
</feature>
<organism evidence="2 3">
    <name type="scientific">Auraticoccus monumenti</name>
    <dbReference type="NCBI Taxonomy" id="675864"/>
    <lineage>
        <taxon>Bacteria</taxon>
        <taxon>Bacillati</taxon>
        <taxon>Actinomycetota</taxon>
        <taxon>Actinomycetes</taxon>
        <taxon>Propionibacteriales</taxon>
        <taxon>Propionibacteriaceae</taxon>
        <taxon>Auraticoccus</taxon>
    </lineage>
</organism>
<feature type="transmembrane region" description="Helical" evidence="1">
    <location>
        <begin position="361"/>
        <end position="389"/>
    </location>
</feature>
<dbReference type="STRING" id="675864.SAMN04489747_0789"/>
<dbReference type="EMBL" id="LT629688">
    <property type="protein sequence ID" value="SDD36081.1"/>
    <property type="molecule type" value="Genomic_DNA"/>
</dbReference>
<evidence type="ECO:0000313" key="3">
    <source>
        <dbReference type="Proteomes" id="UP000198546"/>
    </source>
</evidence>
<keyword evidence="1" id="KW-0472">Membrane</keyword>
<feature type="transmembrane region" description="Helical" evidence="1">
    <location>
        <begin position="106"/>
        <end position="127"/>
    </location>
</feature>
<feature type="transmembrane region" description="Helical" evidence="1">
    <location>
        <begin position="159"/>
        <end position="178"/>
    </location>
</feature>